<dbReference type="EMBL" id="JAFBEC010000006">
    <property type="protein sequence ID" value="MBM7633075.1"/>
    <property type="molecule type" value="Genomic_DNA"/>
</dbReference>
<gene>
    <name evidence="2" type="ORF">JOD17_002169</name>
</gene>
<evidence type="ECO:0000313" key="2">
    <source>
        <dbReference type="EMBL" id="MBM7633075.1"/>
    </source>
</evidence>
<reference evidence="2 3" key="1">
    <citation type="submission" date="2021-01" db="EMBL/GenBank/DDBJ databases">
        <title>Genomic Encyclopedia of Type Strains, Phase IV (KMG-IV): sequencing the most valuable type-strain genomes for metagenomic binning, comparative biology and taxonomic classification.</title>
        <authorList>
            <person name="Goeker M."/>
        </authorList>
    </citation>
    <scope>NUCLEOTIDE SEQUENCE [LARGE SCALE GENOMIC DNA]</scope>
    <source>
        <strain evidence="2 3">DSM 25540</strain>
    </source>
</reference>
<keyword evidence="3" id="KW-1185">Reference proteome</keyword>
<dbReference type="RefSeq" id="WP_204697612.1">
    <property type="nucleotide sequence ID" value="NZ_JAFBEC010000006.1"/>
</dbReference>
<organism evidence="2 3">
    <name type="scientific">Geomicrobium sediminis</name>
    <dbReference type="NCBI Taxonomy" id="1347788"/>
    <lineage>
        <taxon>Bacteria</taxon>
        <taxon>Bacillati</taxon>
        <taxon>Bacillota</taxon>
        <taxon>Bacilli</taxon>
        <taxon>Bacillales</taxon>
        <taxon>Geomicrobium</taxon>
    </lineage>
</organism>
<dbReference type="Proteomes" id="UP000741863">
    <property type="component" value="Unassembled WGS sequence"/>
</dbReference>
<accession>A0ABS2PCD0</accession>
<protein>
    <recommendedName>
        <fullName evidence="4">YfhD family protein</fullName>
    </recommendedName>
</protein>
<feature type="compositionally biased region" description="Acidic residues" evidence="1">
    <location>
        <begin position="21"/>
        <end position="32"/>
    </location>
</feature>
<sequence length="57" mass="6784">MKNRKQNDPIQFQKNRPKESDVEDSEFEDPVPVDEVYREEKDQKNKKASKSSSRTDQ</sequence>
<evidence type="ECO:0000256" key="1">
    <source>
        <dbReference type="SAM" id="MobiDB-lite"/>
    </source>
</evidence>
<comment type="caution">
    <text evidence="2">The sequence shown here is derived from an EMBL/GenBank/DDBJ whole genome shotgun (WGS) entry which is preliminary data.</text>
</comment>
<name>A0ABS2PCD0_9BACL</name>
<evidence type="ECO:0008006" key="4">
    <source>
        <dbReference type="Google" id="ProtNLM"/>
    </source>
</evidence>
<feature type="region of interest" description="Disordered" evidence="1">
    <location>
        <begin position="1"/>
        <end position="57"/>
    </location>
</feature>
<evidence type="ECO:0000313" key="3">
    <source>
        <dbReference type="Proteomes" id="UP000741863"/>
    </source>
</evidence>
<proteinExistence type="predicted"/>
<feature type="compositionally biased region" description="Basic and acidic residues" evidence="1">
    <location>
        <begin position="35"/>
        <end position="45"/>
    </location>
</feature>